<protein>
    <submittedName>
        <fullName evidence="3">Uncharacterized protein</fullName>
    </submittedName>
</protein>
<sequence length="511" mass="54255">MRATPKKAGASPSVSSPFDVDLGGAQREELRCQLAAREEELSAAREELRLQAARLGEERRRHARHAAAARAAAWGVRSSGLAFHAWRRAVGAARAERTAAARVAEAGALAAEREKQVSALVDRLATVKTNATAKLNALRGANDQLAAALELKDKSLVEAEALAKHLRRTVERQSSREVELQLSLDACAASLRASEAAAAREAARAAEWRGAAAAAAAREGAACAAAGCLRGALADADGALLRGEARVGELLLHCERQALLAAGLRAEAACLKAEAAAERTVGRCGEAGGALAAAEEVAGRWRRALLHAVFWGWKDRVAFRRELAGEREKNVIVVRWGGEAEVEAGEEEAGEEEGGEAEALVAATAAEAEAQLCGAKVVRRRGGAVGREVVVGAVLQQVMARKYAQLAAVWTPQLRRLEAEANCLRAALAEEEGAAARGGLCAHLLSAELQLEEEAREVRKHDMCALTAELRAGEEHALQLLQMHRHSLTALSAYIGHDKARHTESPHSDRR</sequence>
<reference evidence="3 4" key="1">
    <citation type="journal article" date="2024" name="Science">
        <title>Giant polyketide synthase enzymes in the biosynthesis of giant marine polyether toxins.</title>
        <authorList>
            <person name="Fallon T.R."/>
            <person name="Shende V.V."/>
            <person name="Wierzbicki I.H."/>
            <person name="Pendleton A.L."/>
            <person name="Watervoot N.F."/>
            <person name="Auber R.P."/>
            <person name="Gonzalez D.J."/>
            <person name="Wisecaver J.H."/>
            <person name="Moore B.S."/>
        </authorList>
    </citation>
    <scope>NUCLEOTIDE SEQUENCE [LARGE SCALE GENOMIC DNA]</scope>
    <source>
        <strain evidence="3 4">12B1</strain>
    </source>
</reference>
<dbReference type="EMBL" id="JBGBPQ010000010">
    <property type="protein sequence ID" value="KAL1518408.1"/>
    <property type="molecule type" value="Genomic_DNA"/>
</dbReference>
<name>A0AB34JBR5_PRYPA</name>
<proteinExistence type="predicted"/>
<gene>
    <name evidence="3" type="ORF">AB1Y20_002701</name>
</gene>
<accession>A0AB34JBR5</accession>
<feature type="region of interest" description="Disordered" evidence="2">
    <location>
        <begin position="1"/>
        <end position="22"/>
    </location>
</feature>
<evidence type="ECO:0000256" key="1">
    <source>
        <dbReference type="SAM" id="Coils"/>
    </source>
</evidence>
<evidence type="ECO:0000256" key="2">
    <source>
        <dbReference type="SAM" id="MobiDB-lite"/>
    </source>
</evidence>
<feature type="coiled-coil region" evidence="1">
    <location>
        <begin position="27"/>
        <end position="58"/>
    </location>
</feature>
<comment type="caution">
    <text evidence="3">The sequence shown here is derived from an EMBL/GenBank/DDBJ whole genome shotgun (WGS) entry which is preliminary data.</text>
</comment>
<evidence type="ECO:0000313" key="3">
    <source>
        <dbReference type="EMBL" id="KAL1518408.1"/>
    </source>
</evidence>
<evidence type="ECO:0000313" key="4">
    <source>
        <dbReference type="Proteomes" id="UP001515480"/>
    </source>
</evidence>
<dbReference type="AlphaFoldDB" id="A0AB34JBR5"/>
<keyword evidence="4" id="KW-1185">Reference proteome</keyword>
<dbReference type="Proteomes" id="UP001515480">
    <property type="component" value="Unassembled WGS sequence"/>
</dbReference>
<organism evidence="3 4">
    <name type="scientific">Prymnesium parvum</name>
    <name type="common">Toxic golden alga</name>
    <dbReference type="NCBI Taxonomy" id="97485"/>
    <lineage>
        <taxon>Eukaryota</taxon>
        <taxon>Haptista</taxon>
        <taxon>Haptophyta</taxon>
        <taxon>Prymnesiophyceae</taxon>
        <taxon>Prymnesiales</taxon>
        <taxon>Prymnesiaceae</taxon>
        <taxon>Prymnesium</taxon>
    </lineage>
</organism>
<keyword evidence="1" id="KW-0175">Coiled coil</keyword>